<dbReference type="Proteomes" id="UP000027195">
    <property type="component" value="Unassembled WGS sequence"/>
</dbReference>
<organism evidence="2 3">
    <name type="scientific">Botryobasidium botryosum (strain FD-172 SS1)</name>
    <dbReference type="NCBI Taxonomy" id="930990"/>
    <lineage>
        <taxon>Eukaryota</taxon>
        <taxon>Fungi</taxon>
        <taxon>Dikarya</taxon>
        <taxon>Basidiomycota</taxon>
        <taxon>Agaricomycotina</taxon>
        <taxon>Agaricomycetes</taxon>
        <taxon>Cantharellales</taxon>
        <taxon>Botryobasidiaceae</taxon>
        <taxon>Botryobasidium</taxon>
    </lineage>
</organism>
<accession>A0A067M1X8</accession>
<dbReference type="CDD" id="cd01846">
    <property type="entry name" value="fatty_acyltransferase_like"/>
    <property type="match status" value="1"/>
</dbReference>
<reference evidence="3" key="1">
    <citation type="journal article" date="2014" name="Proc. Natl. Acad. Sci. U.S.A.">
        <title>Extensive sampling of basidiomycete genomes demonstrates inadequacy of the white-rot/brown-rot paradigm for wood decay fungi.</title>
        <authorList>
            <person name="Riley R."/>
            <person name="Salamov A.A."/>
            <person name="Brown D.W."/>
            <person name="Nagy L.G."/>
            <person name="Floudas D."/>
            <person name="Held B.W."/>
            <person name="Levasseur A."/>
            <person name="Lombard V."/>
            <person name="Morin E."/>
            <person name="Otillar R."/>
            <person name="Lindquist E.A."/>
            <person name="Sun H."/>
            <person name="LaButti K.M."/>
            <person name="Schmutz J."/>
            <person name="Jabbour D."/>
            <person name="Luo H."/>
            <person name="Baker S.E."/>
            <person name="Pisabarro A.G."/>
            <person name="Walton J.D."/>
            <person name="Blanchette R.A."/>
            <person name="Henrissat B."/>
            <person name="Martin F."/>
            <person name="Cullen D."/>
            <person name="Hibbett D.S."/>
            <person name="Grigoriev I.V."/>
        </authorList>
    </citation>
    <scope>NUCLEOTIDE SEQUENCE [LARGE SCALE GENOMIC DNA]</scope>
    <source>
        <strain evidence="3">FD-172 SS1</strain>
    </source>
</reference>
<dbReference type="PANTHER" id="PTHR45648">
    <property type="entry name" value="GDSL LIPASE/ACYLHYDROLASE FAMILY PROTEIN (AFU_ORTHOLOGUE AFUA_4G14700)"/>
    <property type="match status" value="1"/>
</dbReference>
<dbReference type="InterPro" id="IPR001087">
    <property type="entry name" value="GDSL"/>
</dbReference>
<dbReference type="AlphaFoldDB" id="A0A067M1X8"/>
<dbReference type="InterPro" id="IPR036514">
    <property type="entry name" value="SGNH_hydro_sf"/>
</dbReference>
<dbReference type="OrthoDB" id="1600564at2759"/>
<keyword evidence="3" id="KW-1185">Reference proteome</keyword>
<keyword evidence="1" id="KW-0378">Hydrolase</keyword>
<dbReference type="SUPFAM" id="SSF52266">
    <property type="entry name" value="SGNH hydrolase"/>
    <property type="match status" value="1"/>
</dbReference>
<sequence>MFNNLITTATLTEVDADEDQVNVYVGPHWPGFASLRYLFVFGDSYSDVGYNSDLCTPPSDENPLGVVFPGQTYAEDDAPNWVGYLATEFNKSRFLVYDYAVGGAVTRHLRFEQVEREFLKGAGSRDSDSKAARPKWNAGNSLFVSWIGINDLGRGWSSAAALDLLFEAQEMLFEAGARNFLFIDIPPINRSPAASLARAASVDPLYKSHNTQLSSRIARFVKSHPEISAFQFYAYDMFNQMLDNPEMYGFNPKDVRKAGGSVWVDHLHPTSAVHKVIAENVASFLYEIEGKSQPEAQFSKS</sequence>
<gene>
    <name evidence="2" type="ORF">BOTBODRAFT_36981</name>
</gene>
<evidence type="ECO:0000313" key="2">
    <source>
        <dbReference type="EMBL" id="KDQ09579.1"/>
    </source>
</evidence>
<dbReference type="GO" id="GO:0016788">
    <property type="term" value="F:hydrolase activity, acting on ester bonds"/>
    <property type="evidence" value="ECO:0007669"/>
    <property type="project" value="InterPro"/>
</dbReference>
<dbReference type="PANTHER" id="PTHR45648:SF22">
    <property type="entry name" value="GDSL LIPASE_ACYLHYDROLASE FAMILY PROTEIN (AFU_ORTHOLOGUE AFUA_4G14700)"/>
    <property type="match status" value="1"/>
</dbReference>
<dbReference type="InParanoid" id="A0A067M1X8"/>
<protein>
    <submittedName>
        <fullName evidence="2">Carbohydrate esterase family 16 protein</fullName>
    </submittedName>
</protein>
<dbReference type="Gene3D" id="3.40.50.1110">
    <property type="entry name" value="SGNH hydrolase"/>
    <property type="match status" value="1"/>
</dbReference>
<proteinExistence type="predicted"/>
<dbReference type="HOGENOM" id="CLU_015101_4_1_1"/>
<dbReference type="InterPro" id="IPR051058">
    <property type="entry name" value="GDSL_Est/Lipase"/>
</dbReference>
<evidence type="ECO:0000256" key="1">
    <source>
        <dbReference type="ARBA" id="ARBA00022801"/>
    </source>
</evidence>
<evidence type="ECO:0000313" key="3">
    <source>
        <dbReference type="Proteomes" id="UP000027195"/>
    </source>
</evidence>
<dbReference type="EMBL" id="KL198077">
    <property type="protein sequence ID" value="KDQ09579.1"/>
    <property type="molecule type" value="Genomic_DNA"/>
</dbReference>
<dbReference type="Pfam" id="PF00657">
    <property type="entry name" value="Lipase_GDSL"/>
    <property type="match status" value="1"/>
</dbReference>
<name>A0A067M1X8_BOTB1</name>